<evidence type="ECO:0000313" key="2">
    <source>
        <dbReference type="EMBL" id="NVD26915.1"/>
    </source>
</evidence>
<sequence>MTETKPHNRDKNYRIKSDSPFLQALGVANDAAEIKPNKYAKYRQICRFVEIFIERIERTQAVKQKRVKILDIGSGKGYLTFAMYDQLAKAGLNPKIDGVDTRAEMVDLCNAAAQTSGFENLAFHNMKAEDFVEGYYDAIVALHACDTATDDALFYGIRSKSKLIVCAPCCQHEVLVDLQKSETENRKFISHGLFLQKQADLITDNARVMLLRSQGYQVDVIDFVSTEHTQKNTLITAIKKNKPSSKYLEQYEAYKKVYGFGGIKLEMLMREAGLIHSE</sequence>
<keyword evidence="2" id="KW-0489">Methyltransferase</keyword>
<dbReference type="Pfam" id="PF13679">
    <property type="entry name" value="Methyltransf_32"/>
    <property type="match status" value="1"/>
</dbReference>
<dbReference type="EMBL" id="JABWMH010000001">
    <property type="protein sequence ID" value="NVD26915.1"/>
    <property type="molecule type" value="Genomic_DNA"/>
</dbReference>
<gene>
    <name evidence="2" type="ORF">HUO14_03210</name>
</gene>
<dbReference type="RefSeq" id="WP_176278423.1">
    <property type="nucleotide sequence ID" value="NZ_JABWMH010000001.1"/>
</dbReference>
<dbReference type="Proteomes" id="UP000652427">
    <property type="component" value="Unassembled WGS sequence"/>
</dbReference>
<reference evidence="2 3" key="1">
    <citation type="submission" date="2020-06" db="EMBL/GenBank/DDBJ databases">
        <authorList>
            <person name="Kim S.-J."/>
            <person name="Park S.-J."/>
        </authorList>
    </citation>
    <scope>NUCLEOTIDE SEQUENCE [LARGE SCALE GENOMIC DNA]</scope>
    <source>
        <strain evidence="2 3">SW-151</strain>
    </source>
</reference>
<dbReference type="GO" id="GO:0008168">
    <property type="term" value="F:methyltransferase activity"/>
    <property type="evidence" value="ECO:0007669"/>
    <property type="project" value="UniProtKB-KW"/>
</dbReference>
<accession>A0ABX2MZM9</accession>
<dbReference type="InterPro" id="IPR029063">
    <property type="entry name" value="SAM-dependent_MTases_sf"/>
</dbReference>
<dbReference type="PANTHER" id="PTHR13369">
    <property type="match status" value="1"/>
</dbReference>
<proteinExistence type="predicted"/>
<evidence type="ECO:0000313" key="3">
    <source>
        <dbReference type="Proteomes" id="UP000652427"/>
    </source>
</evidence>
<protein>
    <submittedName>
        <fullName evidence="2">SAM-dependent methyltransferase</fullName>
    </submittedName>
</protein>
<dbReference type="SUPFAM" id="SSF53335">
    <property type="entry name" value="S-adenosyl-L-methionine-dependent methyltransferases"/>
    <property type="match status" value="1"/>
</dbReference>
<name>A0ABX2MZM9_9SPHN</name>
<comment type="caution">
    <text evidence="2">The sequence shown here is derived from an EMBL/GenBank/DDBJ whole genome shotgun (WGS) entry which is preliminary data.</text>
</comment>
<dbReference type="GO" id="GO:0032259">
    <property type="term" value="P:methylation"/>
    <property type="evidence" value="ECO:0007669"/>
    <property type="project" value="UniProtKB-KW"/>
</dbReference>
<organism evidence="2 3">
    <name type="scientific">Parasphingorhabdus flavimaris</name>
    <dbReference type="NCBI Taxonomy" id="266812"/>
    <lineage>
        <taxon>Bacteria</taxon>
        <taxon>Pseudomonadati</taxon>
        <taxon>Pseudomonadota</taxon>
        <taxon>Alphaproteobacteria</taxon>
        <taxon>Sphingomonadales</taxon>
        <taxon>Sphingomonadaceae</taxon>
        <taxon>Parasphingorhabdus</taxon>
    </lineage>
</organism>
<dbReference type="CDD" id="cd02440">
    <property type="entry name" value="AdoMet_MTases"/>
    <property type="match status" value="1"/>
</dbReference>
<evidence type="ECO:0000259" key="1">
    <source>
        <dbReference type="Pfam" id="PF13679"/>
    </source>
</evidence>
<feature type="domain" description="Methyltransferase" evidence="1">
    <location>
        <begin position="41"/>
        <end position="174"/>
    </location>
</feature>
<dbReference type="InterPro" id="IPR025714">
    <property type="entry name" value="Methyltranfer_dom"/>
</dbReference>
<keyword evidence="2" id="KW-0808">Transferase</keyword>
<dbReference type="Gene3D" id="3.40.50.150">
    <property type="entry name" value="Vaccinia Virus protein VP39"/>
    <property type="match status" value="1"/>
</dbReference>
<keyword evidence="3" id="KW-1185">Reference proteome</keyword>
<dbReference type="PANTHER" id="PTHR13369:SF3">
    <property type="entry name" value="METHYLTRANSFERASE DOMAIN-CONTAINING PROTEIN"/>
    <property type="match status" value="1"/>
</dbReference>